<gene>
    <name evidence="2" type="ORF">CesoFtcFv8_021383</name>
</gene>
<sequence length="76" mass="8403">MRESSSMANVDKKKPPLPQTLNATYVSDEADMFRTAGEKTEGGKGGIESCCSLLRSQRPRAGRRRQSVLFGKGKWI</sequence>
<dbReference type="Proteomes" id="UP001335648">
    <property type="component" value="Unassembled WGS sequence"/>
</dbReference>
<proteinExistence type="predicted"/>
<feature type="compositionally biased region" description="Basic residues" evidence="1">
    <location>
        <begin position="57"/>
        <end position="66"/>
    </location>
</feature>
<protein>
    <submittedName>
        <fullName evidence="2">Uncharacterized protein</fullName>
    </submittedName>
</protein>
<evidence type="ECO:0000313" key="2">
    <source>
        <dbReference type="EMBL" id="KAK5882838.1"/>
    </source>
</evidence>
<reference evidence="2 3" key="1">
    <citation type="journal article" date="2023" name="Mol. Biol. Evol.">
        <title>Genomics of Secondarily Temperate Adaptation in the Only Non-Antarctic Icefish.</title>
        <authorList>
            <person name="Rivera-Colon A.G."/>
            <person name="Rayamajhi N."/>
            <person name="Minhas B.F."/>
            <person name="Madrigal G."/>
            <person name="Bilyk K.T."/>
            <person name="Yoon V."/>
            <person name="Hune M."/>
            <person name="Gregory S."/>
            <person name="Cheng C.H.C."/>
            <person name="Catchen J.M."/>
        </authorList>
    </citation>
    <scope>NUCLEOTIDE SEQUENCE [LARGE SCALE GENOMIC DNA]</scope>
    <source>
        <strain evidence="2">JC2023a</strain>
    </source>
</reference>
<dbReference type="AlphaFoldDB" id="A0AAN8BCU1"/>
<organism evidence="2 3">
    <name type="scientific">Champsocephalus esox</name>
    <name type="common">pike icefish</name>
    <dbReference type="NCBI Taxonomy" id="159716"/>
    <lineage>
        <taxon>Eukaryota</taxon>
        <taxon>Metazoa</taxon>
        <taxon>Chordata</taxon>
        <taxon>Craniata</taxon>
        <taxon>Vertebrata</taxon>
        <taxon>Euteleostomi</taxon>
        <taxon>Actinopterygii</taxon>
        <taxon>Neopterygii</taxon>
        <taxon>Teleostei</taxon>
        <taxon>Neoteleostei</taxon>
        <taxon>Acanthomorphata</taxon>
        <taxon>Eupercaria</taxon>
        <taxon>Perciformes</taxon>
        <taxon>Notothenioidei</taxon>
        <taxon>Channichthyidae</taxon>
        <taxon>Champsocephalus</taxon>
    </lineage>
</organism>
<dbReference type="EMBL" id="JAULUE010002062">
    <property type="protein sequence ID" value="KAK5882838.1"/>
    <property type="molecule type" value="Genomic_DNA"/>
</dbReference>
<comment type="caution">
    <text evidence="2">The sequence shown here is derived from an EMBL/GenBank/DDBJ whole genome shotgun (WGS) entry which is preliminary data.</text>
</comment>
<name>A0AAN8BCU1_9TELE</name>
<keyword evidence="3" id="KW-1185">Reference proteome</keyword>
<evidence type="ECO:0000313" key="3">
    <source>
        <dbReference type="Proteomes" id="UP001335648"/>
    </source>
</evidence>
<feature type="region of interest" description="Disordered" evidence="1">
    <location>
        <begin position="1"/>
        <end position="20"/>
    </location>
</feature>
<feature type="region of interest" description="Disordered" evidence="1">
    <location>
        <begin position="57"/>
        <end position="76"/>
    </location>
</feature>
<accession>A0AAN8BCU1</accession>
<evidence type="ECO:0000256" key="1">
    <source>
        <dbReference type="SAM" id="MobiDB-lite"/>
    </source>
</evidence>